<dbReference type="KEGG" id="mtr:11415504"/>
<dbReference type="InterPro" id="IPR038765">
    <property type="entry name" value="Papain-like_cys_pep_sf"/>
</dbReference>
<dbReference type="GO" id="GO:0006508">
    <property type="term" value="P:proteolysis"/>
    <property type="evidence" value="ECO:0007669"/>
    <property type="project" value="UniProtKB-KW"/>
</dbReference>
<organism evidence="6 9">
    <name type="scientific">Medicago truncatula</name>
    <name type="common">Barrel medic</name>
    <name type="synonym">Medicago tribuloides</name>
    <dbReference type="NCBI Taxonomy" id="3880"/>
    <lineage>
        <taxon>Eukaryota</taxon>
        <taxon>Viridiplantae</taxon>
        <taxon>Streptophyta</taxon>
        <taxon>Embryophyta</taxon>
        <taxon>Tracheophyta</taxon>
        <taxon>Spermatophyta</taxon>
        <taxon>Magnoliopsida</taxon>
        <taxon>eudicotyledons</taxon>
        <taxon>Gunneridae</taxon>
        <taxon>Pentapetalae</taxon>
        <taxon>rosids</taxon>
        <taxon>fabids</taxon>
        <taxon>Fabales</taxon>
        <taxon>Fabaceae</taxon>
        <taxon>Papilionoideae</taxon>
        <taxon>50 kb inversion clade</taxon>
        <taxon>NPAAA clade</taxon>
        <taxon>Hologalegina</taxon>
        <taxon>IRL clade</taxon>
        <taxon>Trifolieae</taxon>
        <taxon>Medicago</taxon>
    </lineage>
</organism>
<feature type="region of interest" description="Disordered" evidence="4">
    <location>
        <begin position="183"/>
        <end position="208"/>
    </location>
</feature>
<reference evidence="7" key="4">
    <citation type="journal article" date="2018" name="Nat. Plants">
        <title>Whole-genome landscape of Medicago truncatula symbiotic genes.</title>
        <authorList>
            <person name="Pecrix Y."/>
            <person name="Gamas P."/>
            <person name="Carrere S."/>
        </authorList>
    </citation>
    <scope>NUCLEOTIDE SEQUENCE</scope>
    <source>
        <tissue evidence="7">Leaves</tissue>
    </source>
</reference>
<sequence>MAMGVGDSERVFRETNDVDDSENMNPMTIEELDVEGDYVIQHDEVQRVEVRNNNDNTILELKRLVQTMASSVATAVTKIEELSYKQLELSSTMMEFQHHNKEMCESLKLMEVAVCLKENDVFGSHVTPNKIGSDAFDMVVGRMDNHISQPMMLWKSNFRRSSNSEPIGSAVLTGITKKLFQSPSHRSKIPVTNPYLQPRPSPVGRGKTRVNEVRPFIPRVMNLTLPRGIKWRFKPTPEMHLSPLEVQVCAYVFHPDQDADEPLMTTHNMVATRADIECLCPGKPIKDVVLSYVAGKTCWVQKNLSHNAVWVMPPTFHEDVFNGATLYELMDNYTRHWMVSFQTLKYIYIPVKNILINHWYLMVVSLKDETVYQLDSYLRAEDIESRRATIKTLAEVMSQMVNSSYFATVFMGCKLDFQNWDIKEARGIPNCGRSNNSLVWLLEWLEMEHSFNHNVHGTINENAVRMRTCMSILLGLHNELRSHLEVKSMTFWETLPH</sequence>
<dbReference type="GO" id="GO:0016926">
    <property type="term" value="P:protein desumoylation"/>
    <property type="evidence" value="ECO:0000318"/>
    <property type="project" value="GO_Central"/>
</dbReference>
<dbReference type="Proteomes" id="UP000265566">
    <property type="component" value="Chromosome 5"/>
</dbReference>
<dbReference type="OrthoDB" id="1435955at2759"/>
<dbReference type="SUPFAM" id="SSF54001">
    <property type="entry name" value="Cysteine proteinases"/>
    <property type="match status" value="1"/>
</dbReference>
<dbReference type="Gramene" id="rna29462">
    <property type="protein sequence ID" value="RHN54424.1"/>
    <property type="gene ID" value="gene29462"/>
</dbReference>
<dbReference type="EMBL" id="CM001221">
    <property type="protein sequence ID" value="AES95273.1"/>
    <property type="molecule type" value="Genomic_DNA"/>
</dbReference>
<dbReference type="GO" id="GO:0005634">
    <property type="term" value="C:nucleus"/>
    <property type="evidence" value="ECO:0000318"/>
    <property type="project" value="GO_Central"/>
</dbReference>
<evidence type="ECO:0000259" key="5">
    <source>
        <dbReference type="PROSITE" id="PS50600"/>
    </source>
</evidence>
<evidence type="ECO:0000313" key="9">
    <source>
        <dbReference type="Proteomes" id="UP000002051"/>
    </source>
</evidence>
<reference evidence="6 9" key="1">
    <citation type="journal article" date="2011" name="Nature">
        <title>The Medicago genome provides insight into the evolution of rhizobial symbioses.</title>
        <authorList>
            <person name="Young N.D."/>
            <person name="Debelle F."/>
            <person name="Oldroyd G.E."/>
            <person name="Geurts R."/>
            <person name="Cannon S.B."/>
            <person name="Udvardi M.K."/>
            <person name="Benedito V.A."/>
            <person name="Mayer K.F."/>
            <person name="Gouzy J."/>
            <person name="Schoof H."/>
            <person name="Van de Peer Y."/>
            <person name="Proost S."/>
            <person name="Cook D.R."/>
            <person name="Meyers B.C."/>
            <person name="Spannagl M."/>
            <person name="Cheung F."/>
            <person name="De Mita S."/>
            <person name="Krishnakumar V."/>
            <person name="Gundlach H."/>
            <person name="Zhou S."/>
            <person name="Mudge J."/>
            <person name="Bharti A.K."/>
            <person name="Murray J.D."/>
            <person name="Naoumkina M.A."/>
            <person name="Rosen B."/>
            <person name="Silverstein K.A."/>
            <person name="Tang H."/>
            <person name="Rombauts S."/>
            <person name="Zhao P.X."/>
            <person name="Zhou P."/>
            <person name="Barbe V."/>
            <person name="Bardou P."/>
            <person name="Bechner M."/>
            <person name="Bellec A."/>
            <person name="Berger A."/>
            <person name="Berges H."/>
            <person name="Bidwell S."/>
            <person name="Bisseling T."/>
            <person name="Choisne N."/>
            <person name="Couloux A."/>
            <person name="Denny R."/>
            <person name="Deshpande S."/>
            <person name="Dai X."/>
            <person name="Doyle J.J."/>
            <person name="Dudez A.M."/>
            <person name="Farmer A.D."/>
            <person name="Fouteau S."/>
            <person name="Franken C."/>
            <person name="Gibelin C."/>
            <person name="Gish J."/>
            <person name="Goldstein S."/>
            <person name="Gonzalez A.J."/>
            <person name="Green P.J."/>
            <person name="Hallab A."/>
            <person name="Hartog M."/>
            <person name="Hua A."/>
            <person name="Humphray S.J."/>
            <person name="Jeong D.H."/>
            <person name="Jing Y."/>
            <person name="Jocker A."/>
            <person name="Kenton S.M."/>
            <person name="Kim D.J."/>
            <person name="Klee K."/>
            <person name="Lai H."/>
            <person name="Lang C."/>
            <person name="Lin S."/>
            <person name="Macmil S.L."/>
            <person name="Magdelenat G."/>
            <person name="Matthews L."/>
            <person name="McCorrison J."/>
            <person name="Monaghan E.L."/>
            <person name="Mun J.H."/>
            <person name="Najar F.Z."/>
            <person name="Nicholson C."/>
            <person name="Noirot C."/>
            <person name="O'Bleness M."/>
            <person name="Paule C.R."/>
            <person name="Poulain J."/>
            <person name="Prion F."/>
            <person name="Qin B."/>
            <person name="Qu C."/>
            <person name="Retzel E.F."/>
            <person name="Riddle C."/>
            <person name="Sallet E."/>
            <person name="Samain S."/>
            <person name="Samson N."/>
            <person name="Sanders I."/>
            <person name="Saurat O."/>
            <person name="Scarpelli C."/>
            <person name="Schiex T."/>
            <person name="Segurens B."/>
            <person name="Severin A.J."/>
            <person name="Sherrier D.J."/>
            <person name="Shi R."/>
            <person name="Sims S."/>
            <person name="Singer S.R."/>
            <person name="Sinharoy S."/>
            <person name="Sterck L."/>
            <person name="Viollet A."/>
            <person name="Wang B.B."/>
            <person name="Wang K."/>
            <person name="Wang M."/>
            <person name="Wang X."/>
            <person name="Warfsmann J."/>
            <person name="Weissenbach J."/>
            <person name="White D.D."/>
            <person name="White J.D."/>
            <person name="Wiley G.B."/>
            <person name="Wincker P."/>
            <person name="Xing Y."/>
            <person name="Yang L."/>
            <person name="Yao Z."/>
            <person name="Ying F."/>
            <person name="Zhai J."/>
            <person name="Zhou L."/>
            <person name="Zuber A."/>
            <person name="Denarie J."/>
            <person name="Dixon R.A."/>
            <person name="May G.D."/>
            <person name="Schwartz D.C."/>
            <person name="Rogers J."/>
            <person name="Quetier F."/>
            <person name="Town C.D."/>
            <person name="Roe B.A."/>
        </authorList>
    </citation>
    <scope>NUCLEOTIDE SEQUENCE [LARGE SCALE GENOMIC DNA]</scope>
    <source>
        <strain evidence="6">A17</strain>
        <strain evidence="8 9">cv. Jemalong A17</strain>
    </source>
</reference>
<feature type="domain" description="Ubiquitin-like protease family profile" evidence="5">
    <location>
        <begin position="269"/>
        <end position="442"/>
    </location>
</feature>
<dbReference type="AlphaFoldDB" id="G7K006"/>
<name>G7K006_MEDTR</name>
<evidence type="ECO:0000256" key="1">
    <source>
        <dbReference type="ARBA" id="ARBA00005234"/>
    </source>
</evidence>
<dbReference type="Gene3D" id="3.40.395.10">
    <property type="entry name" value="Adenoviral Proteinase, Chain A"/>
    <property type="match status" value="1"/>
</dbReference>
<reference evidence="8" key="3">
    <citation type="submission" date="2015-04" db="UniProtKB">
        <authorList>
            <consortium name="EnsemblPlants"/>
        </authorList>
    </citation>
    <scope>IDENTIFICATION</scope>
    <source>
        <strain evidence="8">cv. Jemalong A17</strain>
    </source>
</reference>
<feature type="region of interest" description="Disordered" evidence="4">
    <location>
        <begin position="1"/>
        <end position="24"/>
    </location>
</feature>
<dbReference type="Proteomes" id="UP000002051">
    <property type="component" value="Chromosome 5"/>
</dbReference>
<keyword evidence="9" id="KW-1185">Reference proteome</keyword>
<feature type="compositionally biased region" description="Basic and acidic residues" evidence="4">
    <location>
        <begin position="7"/>
        <end position="16"/>
    </location>
</feature>
<evidence type="ECO:0000313" key="8">
    <source>
        <dbReference type="EnsemblPlants" id="AES95273"/>
    </source>
</evidence>
<evidence type="ECO:0000313" key="7">
    <source>
        <dbReference type="EMBL" id="RHN54424.1"/>
    </source>
</evidence>
<keyword evidence="2 6" id="KW-0645">Protease</keyword>
<comment type="similarity">
    <text evidence="1">Belongs to the peptidase C48 family.</text>
</comment>
<accession>G7K006</accession>
<evidence type="ECO:0000256" key="2">
    <source>
        <dbReference type="ARBA" id="ARBA00022670"/>
    </source>
</evidence>
<dbReference type="HOGENOM" id="CLU_549066_0_0_1"/>
<keyword evidence="3" id="KW-0378">Hydrolase</keyword>
<protein>
    <submittedName>
        <fullName evidence="7">Putative Ulp1 protease family catalytic domain-containing protein</fullName>
    </submittedName>
    <submittedName>
        <fullName evidence="6">Ulp1 protease family, carboxy-terminal domain protein</fullName>
    </submittedName>
</protein>
<dbReference type="PROSITE" id="PS50600">
    <property type="entry name" value="ULP_PROTEASE"/>
    <property type="match status" value="1"/>
</dbReference>
<dbReference type="PaxDb" id="3880-AES95273"/>
<dbReference type="InterPro" id="IPR003653">
    <property type="entry name" value="Peptidase_C48_C"/>
</dbReference>
<dbReference type="Pfam" id="PF02902">
    <property type="entry name" value="Peptidase_C48"/>
    <property type="match status" value="1"/>
</dbReference>
<dbReference type="GO" id="GO:0016929">
    <property type="term" value="F:deSUMOylase activity"/>
    <property type="evidence" value="ECO:0000318"/>
    <property type="project" value="GO_Central"/>
</dbReference>
<evidence type="ECO:0000313" key="6">
    <source>
        <dbReference type="EMBL" id="AES95273.1"/>
    </source>
</evidence>
<reference evidence="6 9" key="2">
    <citation type="journal article" date="2014" name="BMC Genomics">
        <title>An improved genome release (version Mt4.0) for the model legume Medicago truncatula.</title>
        <authorList>
            <person name="Tang H."/>
            <person name="Krishnakumar V."/>
            <person name="Bidwell S."/>
            <person name="Rosen B."/>
            <person name="Chan A."/>
            <person name="Zhou S."/>
            <person name="Gentzbittel L."/>
            <person name="Childs K.L."/>
            <person name="Yandell M."/>
            <person name="Gundlach H."/>
            <person name="Mayer K.F."/>
            <person name="Schwartz D.C."/>
            <person name="Town C.D."/>
        </authorList>
    </citation>
    <scope>GENOME REANNOTATION</scope>
    <source>
        <strain evidence="8 9">cv. Jemalong A17</strain>
    </source>
</reference>
<evidence type="ECO:0000256" key="3">
    <source>
        <dbReference type="ARBA" id="ARBA00022801"/>
    </source>
</evidence>
<gene>
    <name evidence="8" type="primary">11415504</name>
    <name evidence="6" type="ordered locus">MTR_5g023720</name>
    <name evidence="7" type="ORF">MtrunA17_Chr5g0406671</name>
</gene>
<evidence type="ECO:0000256" key="4">
    <source>
        <dbReference type="SAM" id="MobiDB-lite"/>
    </source>
</evidence>
<proteinExistence type="inferred from homology"/>
<dbReference type="EMBL" id="PSQE01000005">
    <property type="protein sequence ID" value="RHN54424.1"/>
    <property type="molecule type" value="Genomic_DNA"/>
</dbReference>
<dbReference type="EnsemblPlants" id="AES95273">
    <property type="protein sequence ID" value="AES95273"/>
    <property type="gene ID" value="MTR_5g023720"/>
</dbReference>